<comment type="caution">
    <text evidence="3">The sequence shown here is derived from an EMBL/GenBank/DDBJ whole genome shotgun (WGS) entry which is preliminary data.</text>
</comment>
<accession>A0A9P5NMQ5</accession>
<feature type="compositionally biased region" description="Polar residues" evidence="1">
    <location>
        <begin position="939"/>
        <end position="964"/>
    </location>
</feature>
<feature type="compositionally biased region" description="Polar residues" evidence="1">
    <location>
        <begin position="781"/>
        <end position="799"/>
    </location>
</feature>
<feature type="compositionally biased region" description="Polar residues" evidence="1">
    <location>
        <begin position="468"/>
        <end position="484"/>
    </location>
</feature>
<feature type="compositionally biased region" description="Basic and acidic residues" evidence="1">
    <location>
        <begin position="855"/>
        <end position="875"/>
    </location>
</feature>
<feature type="compositionally biased region" description="Basic and acidic residues" evidence="1">
    <location>
        <begin position="905"/>
        <end position="917"/>
    </location>
</feature>
<dbReference type="Proteomes" id="UP000724874">
    <property type="component" value="Unassembled WGS sequence"/>
</dbReference>
<protein>
    <submittedName>
        <fullName evidence="3">Uncharacterized protein</fullName>
    </submittedName>
</protein>
<feature type="region of interest" description="Disordered" evidence="1">
    <location>
        <begin position="592"/>
        <end position="920"/>
    </location>
</feature>
<feature type="region of interest" description="Disordered" evidence="1">
    <location>
        <begin position="1001"/>
        <end position="1096"/>
    </location>
</feature>
<evidence type="ECO:0000256" key="2">
    <source>
        <dbReference type="SAM" id="Phobius"/>
    </source>
</evidence>
<feature type="transmembrane region" description="Helical" evidence="2">
    <location>
        <begin position="288"/>
        <end position="311"/>
    </location>
</feature>
<keyword evidence="2" id="KW-0472">Membrane</keyword>
<dbReference type="EMBL" id="JADNYJ010000064">
    <property type="protein sequence ID" value="KAF8894333.1"/>
    <property type="molecule type" value="Genomic_DNA"/>
</dbReference>
<dbReference type="OrthoDB" id="2576334at2759"/>
<keyword evidence="2" id="KW-1133">Transmembrane helix</keyword>
<organism evidence="3 4">
    <name type="scientific">Gymnopilus junonius</name>
    <name type="common">Spectacular rustgill mushroom</name>
    <name type="synonym">Gymnopilus spectabilis subsp. junonius</name>
    <dbReference type="NCBI Taxonomy" id="109634"/>
    <lineage>
        <taxon>Eukaryota</taxon>
        <taxon>Fungi</taxon>
        <taxon>Dikarya</taxon>
        <taxon>Basidiomycota</taxon>
        <taxon>Agaricomycotina</taxon>
        <taxon>Agaricomycetes</taxon>
        <taxon>Agaricomycetidae</taxon>
        <taxon>Agaricales</taxon>
        <taxon>Agaricineae</taxon>
        <taxon>Hymenogastraceae</taxon>
        <taxon>Gymnopilus</taxon>
    </lineage>
</organism>
<feature type="compositionally biased region" description="Polar residues" evidence="1">
    <location>
        <begin position="619"/>
        <end position="629"/>
    </location>
</feature>
<keyword evidence="2" id="KW-0812">Transmembrane</keyword>
<sequence length="1096" mass="117670">METSLQFTVDDTSPTISYSPFRDTLSTPDLSAGWNPYYNLSGFIHAQGEVGNGTSLHITSLNGASLALQFHGTGIELRGNVTFASYEVSVDGQAISSPSSTSQNNILANVQNLKDGAHNVTLTAQIPQGQNPPNSTIVTFQPQQIDDSDIAFLGRWTFETVSSGASFHISKTAGDRAATVFNGTTFIMQGETSPDAGSYTVTLDNVTTTLNGRSSFTVDNALLFFASELNSAIEHSIVVENLDGGQLSILSGGVNVFVPLNLSASTPSSNGTSLTGATSAMSFPEGTIAAFILSGILGFILITGGLFYFLYYRPKTRRRRRQIANDRLERSPKEQEAGMVLDIGPNGVENFSKNVDYAEEDIFPIPDRRHSAMSGFSRWRREAVQGSLGGVNLPIHFRHSDSDEKNNSHNAAEERPGSGRSSDPPSSSSSAKRARAKRKGKMRQILGRSWSPSFMVDLPTRRSRPPTAEQSTSPRITSMGNLSSFVAAEPSPQKTRNADPPSYAASVSNHDSIRNSNSDPSSGIPSGPRSVSVNASYPRIHYHEDSRGFLLNEGEPDSDLDSRRVDPPPQHHTHHHQLPPAEAIPMMPLARHDAGSLSTEDDPSITEPNSMRQVLRSLSPRTSETPQRYSQRRRTVVAENPESQTESPGEFPPLHMFLEDEPEDQSETSKQLPRTPSGGENSEDGGKDGAFLSVRTTSPFRVDFDSQSTRVPNTSDGDAGSTDAPYLTAVSSNGKKEPSKKSSKKSSGRSARVPLPEFVQGASRLPFRLTPITWRPVSPPKQLSSSGQGSDGVTSFLDFSSSREGSMRSHSIRPGTSGSDSVFEARLSMPGPMEPRSRWSNTTAPTQTTGTAGSEQDKPIDENRLSVRGPTEPRSRWSNTTVPTISTGPAASSLAAPVNDSSSESSKDHPPRPELHSSDSNTFPILVHVVMPTPLPVIDTTTGSNPNPHRRSQASTSNQSNFTQAGEPLHVHPVLGNLESPTSPADSIPLTMSEIHFVNSDGEEAARSRRTTDVSSLPPGAPSDEFQPRPFDPSILVSRVLGTPPPSSATARPIHTRSASASATFNSFPSSSQKPGPTQSNDHLNSSANVSGQSLS</sequence>
<reference evidence="3" key="1">
    <citation type="submission" date="2020-11" db="EMBL/GenBank/DDBJ databases">
        <authorList>
            <consortium name="DOE Joint Genome Institute"/>
            <person name="Ahrendt S."/>
            <person name="Riley R."/>
            <person name="Andreopoulos W."/>
            <person name="LaButti K."/>
            <person name="Pangilinan J."/>
            <person name="Ruiz-duenas F.J."/>
            <person name="Barrasa J.M."/>
            <person name="Sanchez-Garcia M."/>
            <person name="Camarero S."/>
            <person name="Miyauchi S."/>
            <person name="Serrano A."/>
            <person name="Linde D."/>
            <person name="Babiker R."/>
            <person name="Drula E."/>
            <person name="Ayuso-Fernandez I."/>
            <person name="Pacheco R."/>
            <person name="Padilla G."/>
            <person name="Ferreira P."/>
            <person name="Barriuso J."/>
            <person name="Kellner H."/>
            <person name="Castanera R."/>
            <person name="Alfaro M."/>
            <person name="Ramirez L."/>
            <person name="Pisabarro A.G."/>
            <person name="Kuo A."/>
            <person name="Tritt A."/>
            <person name="Lipzen A."/>
            <person name="He G."/>
            <person name="Yan M."/>
            <person name="Ng V."/>
            <person name="Cullen D."/>
            <person name="Martin F."/>
            <person name="Rosso M.-N."/>
            <person name="Henrissat B."/>
            <person name="Hibbett D."/>
            <person name="Martinez A.T."/>
            <person name="Grigoriev I.V."/>
        </authorList>
    </citation>
    <scope>NUCLEOTIDE SEQUENCE</scope>
    <source>
        <strain evidence="3">AH 44721</strain>
    </source>
</reference>
<evidence type="ECO:0000256" key="1">
    <source>
        <dbReference type="SAM" id="MobiDB-lite"/>
    </source>
</evidence>
<feature type="compositionally biased region" description="Basic residues" evidence="1">
    <location>
        <begin position="432"/>
        <end position="442"/>
    </location>
</feature>
<keyword evidence="4" id="KW-1185">Reference proteome</keyword>
<evidence type="ECO:0000313" key="3">
    <source>
        <dbReference type="EMBL" id="KAF8894333.1"/>
    </source>
</evidence>
<feature type="compositionally biased region" description="Polar residues" evidence="1">
    <location>
        <begin position="668"/>
        <end position="680"/>
    </location>
</feature>
<feature type="region of interest" description="Disordered" evidence="1">
    <location>
        <begin position="392"/>
        <end position="580"/>
    </location>
</feature>
<dbReference type="Gene3D" id="2.60.120.260">
    <property type="entry name" value="Galactose-binding domain-like"/>
    <property type="match status" value="2"/>
</dbReference>
<feature type="compositionally biased region" description="Basic and acidic residues" evidence="1">
    <location>
        <begin position="398"/>
        <end position="417"/>
    </location>
</feature>
<name>A0A9P5NMQ5_GYMJU</name>
<feature type="compositionally biased region" description="Polar residues" evidence="1">
    <location>
        <begin position="505"/>
        <end position="535"/>
    </location>
</feature>
<feature type="compositionally biased region" description="Polar residues" evidence="1">
    <location>
        <begin position="1057"/>
        <end position="1096"/>
    </location>
</feature>
<feature type="compositionally biased region" description="Polar residues" evidence="1">
    <location>
        <begin position="694"/>
        <end position="716"/>
    </location>
</feature>
<gene>
    <name evidence="3" type="ORF">CPB84DRAFT_1293010</name>
</gene>
<feature type="region of interest" description="Disordered" evidence="1">
    <location>
        <begin position="936"/>
        <end position="964"/>
    </location>
</feature>
<feature type="compositionally biased region" description="Polar residues" evidence="1">
    <location>
        <begin position="876"/>
        <end position="890"/>
    </location>
</feature>
<feature type="compositionally biased region" description="Low complexity" evidence="1">
    <location>
        <begin position="842"/>
        <end position="853"/>
    </location>
</feature>
<evidence type="ECO:0000313" key="4">
    <source>
        <dbReference type="Proteomes" id="UP000724874"/>
    </source>
</evidence>
<dbReference type="AlphaFoldDB" id="A0A9P5NMQ5"/>
<feature type="compositionally biased region" description="Low complexity" evidence="1">
    <location>
        <begin position="418"/>
        <end position="431"/>
    </location>
</feature>
<proteinExistence type="predicted"/>